<protein>
    <submittedName>
        <fullName evidence="4">Endonuclease</fullName>
    </submittedName>
</protein>
<evidence type="ECO:0000259" key="3">
    <source>
        <dbReference type="PROSITE" id="PS50164"/>
    </source>
</evidence>
<dbReference type="SUPFAM" id="SSF82771">
    <property type="entry name" value="GIY-YIG endonuclease"/>
    <property type="match status" value="1"/>
</dbReference>
<sequence>MNNNTDINTWFLYMIRTESGYLYTGITRDVAQRVATHQSGKGAKYLRGKSGLHVVYQAAMADRSTASKEEYRVKQLTKKKKERLVSDQPSDLTTYLNGGDYSQLSK</sequence>
<evidence type="ECO:0000313" key="5">
    <source>
        <dbReference type="Proteomes" id="UP000032582"/>
    </source>
</evidence>
<dbReference type="CDD" id="cd10456">
    <property type="entry name" value="GIY-YIG_UPF0213"/>
    <property type="match status" value="1"/>
</dbReference>
<dbReference type="PROSITE" id="PS50164">
    <property type="entry name" value="GIY_YIG"/>
    <property type="match status" value="1"/>
</dbReference>
<comment type="similarity">
    <text evidence="1">Belongs to the UPF0213 family.</text>
</comment>
<dbReference type="GO" id="GO:0004519">
    <property type="term" value="F:endonuclease activity"/>
    <property type="evidence" value="ECO:0007669"/>
    <property type="project" value="UniProtKB-KW"/>
</dbReference>
<dbReference type="InterPro" id="IPR050190">
    <property type="entry name" value="UPF0213_domain"/>
</dbReference>
<dbReference type="EMBL" id="JZSH01000110">
    <property type="protein sequence ID" value="KJF77739.1"/>
    <property type="molecule type" value="Genomic_DNA"/>
</dbReference>
<gene>
    <name evidence="4" type="ORF">UA45_10785</name>
</gene>
<dbReference type="AlphaFoldDB" id="A0A0D8L7M4"/>
<dbReference type="InterPro" id="IPR000305">
    <property type="entry name" value="GIY-YIG_endonuc"/>
</dbReference>
<comment type="caution">
    <text evidence="4">The sequence shown here is derived from an EMBL/GenBank/DDBJ whole genome shotgun (WGS) entry which is preliminary data.</text>
</comment>
<dbReference type="PATRIC" id="fig|582.24.peg.3391"/>
<keyword evidence="4" id="KW-0540">Nuclease</keyword>
<dbReference type="PANTHER" id="PTHR34477">
    <property type="entry name" value="UPF0213 PROTEIN YHBQ"/>
    <property type="match status" value="1"/>
</dbReference>
<name>A0A0D8L7M4_MORMO</name>
<feature type="compositionally biased region" description="Polar residues" evidence="2">
    <location>
        <begin position="87"/>
        <end position="106"/>
    </location>
</feature>
<dbReference type="Pfam" id="PF01541">
    <property type="entry name" value="GIY-YIG"/>
    <property type="match status" value="1"/>
</dbReference>
<keyword evidence="4" id="KW-0255">Endonuclease</keyword>
<feature type="region of interest" description="Disordered" evidence="2">
    <location>
        <begin position="77"/>
        <end position="106"/>
    </location>
</feature>
<dbReference type="Proteomes" id="UP000032582">
    <property type="component" value="Unassembled WGS sequence"/>
</dbReference>
<dbReference type="InterPro" id="IPR035901">
    <property type="entry name" value="GIY-YIG_endonuc_sf"/>
</dbReference>
<evidence type="ECO:0000313" key="4">
    <source>
        <dbReference type="EMBL" id="KJF77739.1"/>
    </source>
</evidence>
<accession>A0A0D8L7M4</accession>
<dbReference type="Gene3D" id="3.40.1440.10">
    <property type="entry name" value="GIY-YIG endonuclease"/>
    <property type="match status" value="1"/>
</dbReference>
<dbReference type="PANTHER" id="PTHR34477:SF1">
    <property type="entry name" value="UPF0213 PROTEIN YHBQ"/>
    <property type="match status" value="1"/>
</dbReference>
<evidence type="ECO:0000256" key="1">
    <source>
        <dbReference type="ARBA" id="ARBA00007435"/>
    </source>
</evidence>
<evidence type="ECO:0000256" key="2">
    <source>
        <dbReference type="SAM" id="MobiDB-lite"/>
    </source>
</evidence>
<proteinExistence type="inferred from homology"/>
<organism evidence="4 5">
    <name type="scientific">Morganella morganii</name>
    <name type="common">Proteus morganii</name>
    <dbReference type="NCBI Taxonomy" id="582"/>
    <lineage>
        <taxon>Bacteria</taxon>
        <taxon>Pseudomonadati</taxon>
        <taxon>Pseudomonadota</taxon>
        <taxon>Gammaproteobacteria</taxon>
        <taxon>Enterobacterales</taxon>
        <taxon>Morganellaceae</taxon>
        <taxon>Morganella</taxon>
    </lineage>
</organism>
<feature type="domain" description="GIY-YIG" evidence="3">
    <location>
        <begin position="8"/>
        <end position="83"/>
    </location>
</feature>
<keyword evidence="4" id="KW-0378">Hydrolase</keyword>
<reference evidence="4 5" key="1">
    <citation type="submission" date="2015-02" db="EMBL/GenBank/DDBJ databases">
        <title>Whole genome shotgun sequencing of cultured foodborne pathogen.</title>
        <authorList>
            <person name="Timme R."/>
            <person name="Allard M.W."/>
            <person name="Strain E."/>
            <person name="Evans P.S."/>
            <person name="Brown E."/>
        </authorList>
    </citation>
    <scope>NUCLEOTIDE SEQUENCE [LARGE SCALE GENOMIC DNA]</scope>
    <source>
        <strain evidence="4 5">GCSL-TSO-24</strain>
    </source>
</reference>